<feature type="domain" description="SCP2" evidence="1">
    <location>
        <begin position="121"/>
        <end position="178"/>
    </location>
</feature>
<evidence type="ECO:0000313" key="2">
    <source>
        <dbReference type="EMBL" id="TDQ05271.1"/>
    </source>
</evidence>
<dbReference type="Gene3D" id="3.30.1050.10">
    <property type="entry name" value="SCP2 sterol-binding domain"/>
    <property type="match status" value="1"/>
</dbReference>
<dbReference type="Pfam" id="PF02036">
    <property type="entry name" value="SCP2"/>
    <property type="match status" value="1"/>
</dbReference>
<name>A0A4R6SMZ8_LABRH</name>
<dbReference type="Proteomes" id="UP000295444">
    <property type="component" value="Unassembled WGS sequence"/>
</dbReference>
<gene>
    <name evidence="2" type="ORF">EV186_1011240</name>
</gene>
<dbReference type="InterPro" id="IPR036527">
    <property type="entry name" value="SCP2_sterol-bd_dom_sf"/>
</dbReference>
<protein>
    <submittedName>
        <fullName evidence="2">SCP-2 sterol transfer family protein</fullName>
    </submittedName>
</protein>
<dbReference type="RefSeq" id="WP_243753835.1">
    <property type="nucleotide sequence ID" value="NZ_SNXZ01000001.1"/>
</dbReference>
<evidence type="ECO:0000259" key="1">
    <source>
        <dbReference type="Pfam" id="PF02036"/>
    </source>
</evidence>
<accession>A0A4R6SMZ8</accession>
<keyword evidence="3" id="KW-1185">Reference proteome</keyword>
<dbReference type="EMBL" id="SNXZ01000001">
    <property type="protein sequence ID" value="TDQ05271.1"/>
    <property type="molecule type" value="Genomic_DNA"/>
</dbReference>
<evidence type="ECO:0000313" key="3">
    <source>
        <dbReference type="Proteomes" id="UP000295444"/>
    </source>
</evidence>
<comment type="caution">
    <text evidence="2">The sequence shown here is derived from an EMBL/GenBank/DDBJ whole genome shotgun (WGS) entry which is preliminary data.</text>
</comment>
<organism evidence="2 3">
    <name type="scientific">Labedaea rhizosphaerae</name>
    <dbReference type="NCBI Taxonomy" id="598644"/>
    <lineage>
        <taxon>Bacteria</taxon>
        <taxon>Bacillati</taxon>
        <taxon>Actinomycetota</taxon>
        <taxon>Actinomycetes</taxon>
        <taxon>Pseudonocardiales</taxon>
        <taxon>Pseudonocardiaceae</taxon>
        <taxon>Labedaea</taxon>
    </lineage>
</organism>
<dbReference type="AlphaFoldDB" id="A0A4R6SMZ8"/>
<dbReference type="InterPro" id="IPR003033">
    <property type="entry name" value="SCP2_sterol-bd_dom"/>
</dbReference>
<sequence length="185" mass="20396">MERVDIDAFARAIDLEKLDEAQFVKLMEVLDFLSVMGTGIELASMRTETFVWLIGKASRAQLEHMMEQPNLREVVLTEVFCRMTNHVKTDRATTNPAVVHWRFSGGAGDGGFDRYETVLEEGTCVSGTTPTRDPRATITLAPADFLRAATGNVSVPLLFVRGRVKVKGDIAFAAGITGYFDIPKP</sequence>
<reference evidence="2 3" key="1">
    <citation type="submission" date="2019-03" db="EMBL/GenBank/DDBJ databases">
        <title>Genomic Encyclopedia of Type Strains, Phase IV (KMG-IV): sequencing the most valuable type-strain genomes for metagenomic binning, comparative biology and taxonomic classification.</title>
        <authorList>
            <person name="Goeker M."/>
        </authorList>
    </citation>
    <scope>NUCLEOTIDE SEQUENCE [LARGE SCALE GENOMIC DNA]</scope>
    <source>
        <strain evidence="2 3">DSM 45361</strain>
    </source>
</reference>
<proteinExistence type="predicted"/>
<dbReference type="SUPFAM" id="SSF55718">
    <property type="entry name" value="SCP-like"/>
    <property type="match status" value="1"/>
</dbReference>